<dbReference type="EMBL" id="JAVHJL010000006">
    <property type="protein sequence ID" value="KAK6501547.1"/>
    <property type="molecule type" value="Genomic_DNA"/>
</dbReference>
<reference evidence="2 3" key="1">
    <citation type="submission" date="2023-08" db="EMBL/GenBank/DDBJ databases">
        <authorList>
            <person name="Palmer J.M."/>
        </authorList>
    </citation>
    <scope>NUCLEOTIDE SEQUENCE [LARGE SCALE GENOMIC DNA]</scope>
    <source>
        <strain evidence="2 3">TWF481</strain>
    </source>
</reference>
<comment type="caution">
    <text evidence="2">The sequence shown here is derived from an EMBL/GenBank/DDBJ whole genome shotgun (WGS) entry which is preliminary data.</text>
</comment>
<proteinExistence type="predicted"/>
<keyword evidence="1" id="KW-0812">Transmembrane</keyword>
<accession>A0AAV9W3F8</accession>
<name>A0AAV9W3F8_9PEZI</name>
<keyword evidence="3" id="KW-1185">Reference proteome</keyword>
<sequence>MYLSIWTGLFLDATDGEYLWVVKWSLLNGQSRSFTLKEIRRILDGDGGLQAFKNLFTGPWRARFLSLYVVFVRIGPRLGLAFLASAYEIFVGPYGLAYERGFSWGYLIGGFVLLIGIQSVVILTSVLCIRAGYIIPPNTALGISMALRPCIRPLGDSGGNADASSIIEALEEENPARYSLGVVTIQDVPVAQFNLHAFHQDPVPTSEKLQKLQKTTKLSYSSTNLVTGPMFSCICSLLLVTGTYLFMKRADISGSGDLGRYLGVNGLGTLNNKFSLAILLQFCSLFIGAFTDEIIHIIRWSCMGNSKNDIKYISTLLSGKNLWNHWNLPGCAALLNFYDVIGGEVTADWKTIGTSAIWISFGIVVAVWIFAAGGLACGMLIPKENSLSKAHAFRRVVEEIERTGSTGSIVMYGRVASAPTGQLATAVSSNAEHFVPGTYL</sequence>
<feature type="transmembrane region" description="Helical" evidence="1">
    <location>
        <begin position="104"/>
        <end position="129"/>
    </location>
</feature>
<organism evidence="2 3">
    <name type="scientific">Arthrobotrys musiformis</name>
    <dbReference type="NCBI Taxonomy" id="47236"/>
    <lineage>
        <taxon>Eukaryota</taxon>
        <taxon>Fungi</taxon>
        <taxon>Dikarya</taxon>
        <taxon>Ascomycota</taxon>
        <taxon>Pezizomycotina</taxon>
        <taxon>Orbiliomycetes</taxon>
        <taxon>Orbiliales</taxon>
        <taxon>Orbiliaceae</taxon>
        <taxon>Arthrobotrys</taxon>
    </lineage>
</organism>
<evidence type="ECO:0000313" key="3">
    <source>
        <dbReference type="Proteomes" id="UP001370758"/>
    </source>
</evidence>
<keyword evidence="1" id="KW-1133">Transmembrane helix</keyword>
<dbReference type="Proteomes" id="UP001370758">
    <property type="component" value="Unassembled WGS sequence"/>
</dbReference>
<feature type="transmembrane region" description="Helical" evidence="1">
    <location>
        <begin position="356"/>
        <end position="381"/>
    </location>
</feature>
<feature type="transmembrane region" description="Helical" evidence="1">
    <location>
        <begin position="274"/>
        <end position="291"/>
    </location>
</feature>
<keyword evidence="1" id="KW-0472">Membrane</keyword>
<dbReference type="AlphaFoldDB" id="A0AAV9W3F8"/>
<protein>
    <submittedName>
        <fullName evidence="2">Uncharacterized protein</fullName>
    </submittedName>
</protein>
<evidence type="ECO:0000256" key="1">
    <source>
        <dbReference type="SAM" id="Phobius"/>
    </source>
</evidence>
<evidence type="ECO:0000313" key="2">
    <source>
        <dbReference type="EMBL" id="KAK6501547.1"/>
    </source>
</evidence>
<feature type="transmembrane region" description="Helical" evidence="1">
    <location>
        <begin position="65"/>
        <end position="84"/>
    </location>
</feature>
<gene>
    <name evidence="2" type="ORF">TWF481_009384</name>
</gene>
<feature type="transmembrane region" description="Helical" evidence="1">
    <location>
        <begin position="225"/>
        <end position="247"/>
    </location>
</feature>